<dbReference type="SMART" id="SM00530">
    <property type="entry name" value="HTH_XRE"/>
    <property type="match status" value="1"/>
</dbReference>
<name>A0A543G396_9FLAO</name>
<evidence type="ECO:0000256" key="1">
    <source>
        <dbReference type="ARBA" id="ARBA00023125"/>
    </source>
</evidence>
<dbReference type="CDD" id="cd00093">
    <property type="entry name" value="HTH_XRE"/>
    <property type="match status" value="1"/>
</dbReference>
<dbReference type="PROSITE" id="PS50943">
    <property type="entry name" value="HTH_CROC1"/>
    <property type="match status" value="1"/>
</dbReference>
<keyword evidence="1" id="KW-0238">DNA-binding</keyword>
<dbReference type="Proteomes" id="UP000320773">
    <property type="component" value="Unassembled WGS sequence"/>
</dbReference>
<dbReference type="Pfam" id="PF01381">
    <property type="entry name" value="HTH_3"/>
    <property type="match status" value="1"/>
</dbReference>
<dbReference type="Gene3D" id="1.10.260.40">
    <property type="entry name" value="lambda repressor-like DNA-binding domains"/>
    <property type="match status" value="1"/>
</dbReference>
<sequence>MSTGLGIKKIREQKELTQQTIADFIAMHRSNYSKIKNGQRELSIDALKKIVKYFGIATDQFINYGNGIPTEVTTENKTILEQVKLIQGLEPEEKNMAFKMVDTFLTQKKFKDFFQKNIATL</sequence>
<evidence type="ECO:0000313" key="4">
    <source>
        <dbReference type="Proteomes" id="UP000320773"/>
    </source>
</evidence>
<organism evidence="3 4">
    <name type="scientific">Flavobacterium branchiophilum</name>
    <dbReference type="NCBI Taxonomy" id="55197"/>
    <lineage>
        <taxon>Bacteria</taxon>
        <taxon>Pseudomonadati</taxon>
        <taxon>Bacteroidota</taxon>
        <taxon>Flavobacteriia</taxon>
        <taxon>Flavobacteriales</taxon>
        <taxon>Flavobacteriaceae</taxon>
        <taxon>Flavobacterium</taxon>
    </lineage>
</organism>
<dbReference type="EMBL" id="VFPJ01000001">
    <property type="protein sequence ID" value="TQM40563.1"/>
    <property type="molecule type" value="Genomic_DNA"/>
</dbReference>
<dbReference type="PANTHER" id="PTHR46558">
    <property type="entry name" value="TRACRIPTIONAL REGULATORY PROTEIN-RELATED-RELATED"/>
    <property type="match status" value="1"/>
</dbReference>
<accession>A0A543G396</accession>
<dbReference type="RefSeq" id="WP_185740239.1">
    <property type="nucleotide sequence ID" value="NZ_VFPJ01000001.1"/>
</dbReference>
<feature type="domain" description="HTH cro/C1-type" evidence="2">
    <location>
        <begin position="7"/>
        <end position="61"/>
    </location>
</feature>
<gene>
    <name evidence="3" type="ORF">BC670_1455</name>
</gene>
<reference evidence="3 4" key="1">
    <citation type="submission" date="2019-06" db="EMBL/GenBank/DDBJ databases">
        <title>Genomic Encyclopedia of Archaeal and Bacterial Type Strains, Phase II (KMG-II): from individual species to whole genera.</title>
        <authorList>
            <person name="Goeker M."/>
        </authorList>
    </citation>
    <scope>NUCLEOTIDE SEQUENCE [LARGE SCALE GENOMIC DNA]</scope>
    <source>
        <strain evidence="3 4">DSM 24789</strain>
    </source>
</reference>
<dbReference type="GO" id="GO:0003677">
    <property type="term" value="F:DNA binding"/>
    <property type="evidence" value="ECO:0007669"/>
    <property type="project" value="UniProtKB-KW"/>
</dbReference>
<dbReference type="InterPro" id="IPR010982">
    <property type="entry name" value="Lambda_DNA-bd_dom_sf"/>
</dbReference>
<dbReference type="InterPro" id="IPR001387">
    <property type="entry name" value="Cro/C1-type_HTH"/>
</dbReference>
<comment type="caution">
    <text evidence="3">The sequence shown here is derived from an EMBL/GenBank/DDBJ whole genome shotgun (WGS) entry which is preliminary data.</text>
</comment>
<protein>
    <submittedName>
        <fullName evidence="3">Helix-turn-helix protein</fullName>
    </submittedName>
</protein>
<dbReference type="AlphaFoldDB" id="A0A543G396"/>
<evidence type="ECO:0000313" key="3">
    <source>
        <dbReference type="EMBL" id="TQM40563.1"/>
    </source>
</evidence>
<dbReference type="PANTHER" id="PTHR46558:SF11">
    <property type="entry name" value="HTH-TYPE TRANSCRIPTIONAL REGULATOR XRE"/>
    <property type="match status" value="1"/>
</dbReference>
<proteinExistence type="predicted"/>
<dbReference type="SUPFAM" id="SSF47413">
    <property type="entry name" value="lambda repressor-like DNA-binding domains"/>
    <property type="match status" value="1"/>
</dbReference>
<evidence type="ECO:0000259" key="2">
    <source>
        <dbReference type="PROSITE" id="PS50943"/>
    </source>
</evidence>